<accession>A0A495D463</accession>
<feature type="compositionally biased region" description="Low complexity" evidence="1">
    <location>
        <begin position="634"/>
        <end position="646"/>
    </location>
</feature>
<feature type="compositionally biased region" description="Acidic residues" evidence="1">
    <location>
        <begin position="310"/>
        <end position="321"/>
    </location>
</feature>
<name>A0A495D463_9PROT</name>
<feature type="transmembrane region" description="Helical" evidence="2">
    <location>
        <begin position="108"/>
        <end position="129"/>
    </location>
</feature>
<protein>
    <submittedName>
        <fullName evidence="3">Uncharacterized protein</fullName>
    </submittedName>
</protein>
<feature type="compositionally biased region" description="Low complexity" evidence="1">
    <location>
        <begin position="354"/>
        <end position="379"/>
    </location>
</feature>
<dbReference type="Proteomes" id="UP000273675">
    <property type="component" value="Unassembled WGS sequence"/>
</dbReference>
<dbReference type="RefSeq" id="WP_121211577.1">
    <property type="nucleotide sequence ID" value="NZ_RBIM01000005.1"/>
</dbReference>
<evidence type="ECO:0000313" key="4">
    <source>
        <dbReference type="Proteomes" id="UP000273675"/>
    </source>
</evidence>
<evidence type="ECO:0000256" key="2">
    <source>
        <dbReference type="SAM" id="Phobius"/>
    </source>
</evidence>
<gene>
    <name evidence="3" type="ORF">C7435_2260</name>
</gene>
<proteinExistence type="predicted"/>
<dbReference type="AlphaFoldDB" id="A0A495D463"/>
<feature type="compositionally biased region" description="Low complexity" evidence="1">
    <location>
        <begin position="387"/>
        <end position="409"/>
    </location>
</feature>
<sequence>MSLLPTAHAGQSFGARRIDFYTVSGEVSASDDGTGRVTDTDGMSHDVRLLERSNALAPGDTASVLRVQAGPNRRSRPTAIVNHTRGTWMRAAPDATGLLARSGVTRGFNWWLSVLALALVGIAAVWPAIHGFLTEVNGGLMASVPAFDVFAEMQALLPGLSGWRLEAALPTGLLDTIASLGFVPMAQLTEWGLALAGGLVALLAFAGRSWRLIYIPALALLALATGTILGSALATLAVIGGSLGLFMLGGLVNRIRDGGRFNARVARLAEHALRNPPHEGVRPSGGNDAAGVTASAAIAAATTAAHGDEADVAEADSETAEITEIGETGETDTDAPDTRSANDSTAAPAEDDAAANASGEAEAPAQDDLLPAAPVAANDDAMDSDSAEAAIPEDAGETEAAADAASAEIESPEAADEPTPAIVETDVSDTVAASEAVETSETVATSEAVETSGTVEAVETSEAVEASETVAASGTVAASEAGETSETVETSENNAITGSPADTPDTPEETAIVAAVDNEVGGDPEDDADVSTEVELDDDLPSLDDVAAAAALTAAETTPSEAASEADESAPLAAADLDDERTMPVAPPPPMPGNDEAEAARTDAADESISDDEAAGLSPSGSEEADTVTPPPSAAASDDSATIVDDPLMDLAEDPMMTSEGRNDYAPGAPEIDLDRTPAE</sequence>
<comment type="caution">
    <text evidence="3">The sequence shown here is derived from an EMBL/GenBank/DDBJ whole genome shotgun (WGS) entry which is preliminary data.</text>
</comment>
<feature type="compositionally biased region" description="Acidic residues" evidence="1">
    <location>
        <begin position="605"/>
        <end position="614"/>
    </location>
</feature>
<feature type="compositionally biased region" description="Acidic residues" evidence="1">
    <location>
        <begin position="520"/>
        <end position="542"/>
    </location>
</feature>
<feature type="transmembrane region" description="Helical" evidence="2">
    <location>
        <begin position="188"/>
        <end position="205"/>
    </location>
</feature>
<feature type="region of interest" description="Disordered" evidence="1">
    <location>
        <begin position="303"/>
        <end position="680"/>
    </location>
</feature>
<evidence type="ECO:0000313" key="3">
    <source>
        <dbReference type="EMBL" id="RKQ96011.1"/>
    </source>
</evidence>
<dbReference type="OrthoDB" id="7630709at2"/>
<dbReference type="EMBL" id="RBIM01000005">
    <property type="protein sequence ID" value="RKQ96011.1"/>
    <property type="molecule type" value="Genomic_DNA"/>
</dbReference>
<feature type="transmembrane region" description="Helical" evidence="2">
    <location>
        <begin position="212"/>
        <end position="230"/>
    </location>
</feature>
<feature type="compositionally biased region" description="Low complexity" evidence="1">
    <location>
        <begin position="543"/>
        <end position="575"/>
    </location>
</feature>
<keyword evidence="2" id="KW-1133">Transmembrane helix</keyword>
<evidence type="ECO:0000256" key="1">
    <source>
        <dbReference type="SAM" id="MobiDB-lite"/>
    </source>
</evidence>
<reference evidence="3 4" key="1">
    <citation type="submission" date="2018-10" db="EMBL/GenBank/DDBJ databases">
        <title>Genomic Encyclopedia of Type Strains, Phase IV (KMG-IV): sequencing the most valuable type-strain genomes for metagenomic binning, comparative biology and taxonomic classification.</title>
        <authorList>
            <person name="Goeker M."/>
        </authorList>
    </citation>
    <scope>NUCLEOTIDE SEQUENCE [LARGE SCALE GENOMIC DNA]</scope>
    <source>
        <strain evidence="3 4">DSM 4734</strain>
    </source>
</reference>
<feature type="compositionally biased region" description="Low complexity" evidence="1">
    <location>
        <begin position="454"/>
        <end position="495"/>
    </location>
</feature>
<keyword evidence="2" id="KW-0472">Membrane</keyword>
<organism evidence="3 4">
    <name type="scientific">Maricaulis maris</name>
    <dbReference type="NCBI Taxonomy" id="74318"/>
    <lineage>
        <taxon>Bacteria</taxon>
        <taxon>Pseudomonadati</taxon>
        <taxon>Pseudomonadota</taxon>
        <taxon>Alphaproteobacteria</taxon>
        <taxon>Maricaulales</taxon>
        <taxon>Maricaulaceae</taxon>
        <taxon>Maricaulis</taxon>
    </lineage>
</organism>
<keyword evidence="2" id="KW-0812">Transmembrane</keyword>
<feature type="compositionally biased region" description="Polar residues" evidence="1">
    <location>
        <begin position="437"/>
        <end position="453"/>
    </location>
</feature>